<evidence type="ECO:0000256" key="4">
    <source>
        <dbReference type="ARBA" id="ARBA00022723"/>
    </source>
</evidence>
<dbReference type="GO" id="GO:0046872">
    <property type="term" value="F:metal ion binding"/>
    <property type="evidence" value="ECO:0007669"/>
    <property type="project" value="UniProtKB-KW"/>
</dbReference>
<keyword evidence="5" id="KW-0378">Hydrolase</keyword>
<dbReference type="EMBL" id="JAPMLD010000004">
    <property type="protein sequence ID" value="MDW4824649.1"/>
    <property type="molecule type" value="Genomic_DNA"/>
</dbReference>
<dbReference type="PANTHER" id="PTHR43690">
    <property type="entry name" value="NARDILYSIN"/>
    <property type="match status" value="1"/>
</dbReference>
<keyword evidence="7" id="KW-0482">Metalloprotease</keyword>
<evidence type="ECO:0000259" key="11">
    <source>
        <dbReference type="Pfam" id="PF05193"/>
    </source>
</evidence>
<comment type="caution">
    <text evidence="12">The sequence shown here is derived from an EMBL/GenBank/DDBJ whole genome shotgun (WGS) entry which is preliminary data.</text>
</comment>
<dbReference type="PANTHER" id="PTHR43690:SF17">
    <property type="entry name" value="PROTEIN YHJJ"/>
    <property type="match status" value="1"/>
</dbReference>
<dbReference type="InterPro" id="IPR050626">
    <property type="entry name" value="Peptidase_M16"/>
</dbReference>
<evidence type="ECO:0000256" key="5">
    <source>
        <dbReference type="ARBA" id="ARBA00022801"/>
    </source>
</evidence>
<evidence type="ECO:0000313" key="15">
    <source>
        <dbReference type="Proteomes" id="UP001271263"/>
    </source>
</evidence>
<dbReference type="Proteomes" id="UP001271263">
    <property type="component" value="Unassembled WGS sequence"/>
</dbReference>
<feature type="signal peptide" evidence="9">
    <location>
        <begin position="1"/>
        <end position="19"/>
    </location>
</feature>
<protein>
    <submittedName>
        <fullName evidence="12">Insulinase family protein</fullName>
    </submittedName>
</protein>
<dbReference type="InterPro" id="IPR011249">
    <property type="entry name" value="Metalloenz_LuxS/M16"/>
</dbReference>
<evidence type="ECO:0000313" key="14">
    <source>
        <dbReference type="Proteomes" id="UP001259340"/>
    </source>
</evidence>
<evidence type="ECO:0000313" key="12">
    <source>
        <dbReference type="EMBL" id="MDR8522570.1"/>
    </source>
</evidence>
<sequence length="938" mass="104929">MKKLSLAVMVSSVLLGGCATDNSANLITTGNSAPQVQNVLAERAGIQRGQLANGMNYIVAENEQSGERVSLQLIVHAGSLDEDDDQQGIAHLVEHMAFNGTKDFPANEIIEHQESLGMVFGRDVNAMTEYNTTSYFLHLPNNSEQMLDEAFHMLSQQAFAIEFNNEELEKERPVVEEEWRSGRHMMARLGQENRKILLAGSRHGEREPIGDMELVRHVDASRIKAFWETWYHPNNMTLVVVGKTNKAAVEAKLNHYFAPIPSAELPQRSSTKVPLSKQLKLAVIEDPEITTEVVSVSFRGEQASPNTLGTLQQELLNDLAMAMFTKRMTESYQVESDYISRMVAASQPLATGYNNNRIIAILQDRQYRQAYSELFANVSAFKAHGFSEADLAVAKANIVQRYRQMAEAQQNSSNSRLLMALFSQLRTHEPLVDPNAKFVATQQLINQFSLTQVNQYFSNMLSSRAPVAIVQVNPEHAELLPTESEVTQLWQHALANPPAVDNQNKAQKSLFDKVPEPARYTSYQQHGDTHVWTFANGASVWFVPSDETENQLMLKWQGNGGTEHLAKTEQRAAQLSAQNLGLFGYGGLTATEMSAANAGNQMRQSAFITQDEHIIFGSTDMHSLETWMQNLNKRITAPQIDDTIWASRQLIIERGIDNRNVSPDGIFNQAIDNIRYKDNPMTLQLTKEELKHISSQDMLNAWKKIFTGAADHQLVVVGDAKPEQVIDMAARYIGHLPAGESYTEIVLPKVTEGHHQVRIEAGSEPVALTSVLFNVPMPFSDDANNKAGLVSRIISTRLREQLREASGGVYSLRFGIRLERERQQASGMLSYSHQPGRGDELKLQADEVIAKALAEGITPQELTQIKQQHKSALAPEMITDRQRLTWLTDNAKYNKFESKRDAYLDWLDQVTVAELNAFAKAVLEKPNTIDARLLPETI</sequence>
<dbReference type="PROSITE" id="PS51257">
    <property type="entry name" value="PROKAR_LIPOPROTEIN"/>
    <property type="match status" value="1"/>
</dbReference>
<dbReference type="Proteomes" id="UP001259340">
    <property type="component" value="Unassembled WGS sequence"/>
</dbReference>
<keyword evidence="15" id="KW-1185">Reference proteome</keyword>
<reference evidence="12" key="2">
    <citation type="submission" date="2022-11" db="EMBL/GenBank/DDBJ databases">
        <title>Prophages regulate Shewanella fidelis motility and biofilm formation: implications for gut colonization dynamics in Ciona robusta.</title>
        <authorList>
            <person name="Natarajan O."/>
            <person name="Gibboney S.L."/>
            <person name="Young M.N."/>
            <person name="Lim S.J."/>
            <person name="Pluta N."/>
            <person name="Atkinson C.G.F."/>
            <person name="Leigh B.A."/>
            <person name="Liberti A."/>
            <person name="Kees E."/>
            <person name="Breitbart M."/>
            <person name="Gralnick J."/>
            <person name="Dishaw L.J."/>
        </authorList>
    </citation>
    <scope>NUCLEOTIDE SEQUENCE</scope>
    <source>
        <strain evidence="12">3313</strain>
    </source>
</reference>
<keyword evidence="6" id="KW-0862">Zinc</keyword>
<dbReference type="RefSeq" id="WP_310653891.1">
    <property type="nucleotide sequence ID" value="NZ_JAPMLA010000005.1"/>
</dbReference>
<dbReference type="AlphaFoldDB" id="A0AAW8NJU9"/>
<evidence type="ECO:0000256" key="3">
    <source>
        <dbReference type="ARBA" id="ARBA00022670"/>
    </source>
</evidence>
<dbReference type="InterPro" id="IPR001431">
    <property type="entry name" value="Pept_M16_Zn_BS"/>
</dbReference>
<reference evidence="13 15" key="1">
    <citation type="journal article" date="2022" name="bioRxiv">
        <title>Prophages regulate Shewanella fidelis 3313 motility and biofilm formation: implications for gut colonization dynamics in Ciona robusta.</title>
        <authorList>
            <person name="Natarajan O."/>
            <person name="Gibboney S.L."/>
            <person name="Young M.N."/>
            <person name="Lim S.J."/>
            <person name="Pluta N."/>
            <person name="Atkinson C.G."/>
            <person name="Leigh B.A."/>
            <person name="Liberti A."/>
            <person name="Kees E.D."/>
            <person name="Breitbart M."/>
            <person name="Gralnick J.A."/>
            <person name="Dishaw L.J."/>
        </authorList>
    </citation>
    <scope>NUCLEOTIDE SEQUENCE [LARGE SCALE GENOMIC DNA]</scope>
    <source>
        <strain evidence="13 15">JG4066</strain>
    </source>
</reference>
<evidence type="ECO:0000256" key="2">
    <source>
        <dbReference type="ARBA" id="ARBA00007261"/>
    </source>
</evidence>
<comment type="similarity">
    <text evidence="2 8">Belongs to the peptidase M16 family.</text>
</comment>
<accession>A0AAW8NJU9</accession>
<dbReference type="Pfam" id="PF05193">
    <property type="entry name" value="Peptidase_M16_C"/>
    <property type="match status" value="2"/>
</dbReference>
<dbReference type="EMBL" id="JAPMLE010000001">
    <property type="protein sequence ID" value="MDR8522570.1"/>
    <property type="molecule type" value="Genomic_DNA"/>
</dbReference>
<comment type="cofactor">
    <cofactor evidence="1">
        <name>Zn(2+)</name>
        <dbReference type="ChEBI" id="CHEBI:29105"/>
    </cofactor>
</comment>
<feature type="domain" description="Peptidase M16 C-terminal" evidence="11">
    <location>
        <begin position="693"/>
        <end position="868"/>
    </location>
</feature>
<evidence type="ECO:0000256" key="7">
    <source>
        <dbReference type="ARBA" id="ARBA00023049"/>
    </source>
</evidence>
<evidence type="ECO:0000256" key="8">
    <source>
        <dbReference type="RuleBase" id="RU004447"/>
    </source>
</evidence>
<dbReference type="InterPro" id="IPR007863">
    <property type="entry name" value="Peptidase_M16_C"/>
</dbReference>
<evidence type="ECO:0000256" key="6">
    <source>
        <dbReference type="ARBA" id="ARBA00022833"/>
    </source>
</evidence>
<feature type="domain" description="Peptidase M16 N-terminal" evidence="10">
    <location>
        <begin position="57"/>
        <end position="180"/>
    </location>
</feature>
<evidence type="ECO:0000259" key="10">
    <source>
        <dbReference type="Pfam" id="PF00675"/>
    </source>
</evidence>
<name>A0AAW8NJU9_9GAMM</name>
<dbReference type="GO" id="GO:0006508">
    <property type="term" value="P:proteolysis"/>
    <property type="evidence" value="ECO:0007669"/>
    <property type="project" value="UniProtKB-KW"/>
</dbReference>
<feature type="domain" description="Peptidase M16 C-terminal" evidence="11">
    <location>
        <begin position="218"/>
        <end position="397"/>
    </location>
</feature>
<keyword evidence="4" id="KW-0479">Metal-binding</keyword>
<dbReference type="InterPro" id="IPR011765">
    <property type="entry name" value="Pept_M16_N"/>
</dbReference>
<feature type="chain" id="PRO_5043903095" evidence="9">
    <location>
        <begin position="20"/>
        <end position="938"/>
    </location>
</feature>
<dbReference type="PROSITE" id="PS00143">
    <property type="entry name" value="INSULINASE"/>
    <property type="match status" value="1"/>
</dbReference>
<dbReference type="Pfam" id="PF00675">
    <property type="entry name" value="Peptidase_M16"/>
    <property type="match status" value="1"/>
</dbReference>
<evidence type="ECO:0000256" key="1">
    <source>
        <dbReference type="ARBA" id="ARBA00001947"/>
    </source>
</evidence>
<proteinExistence type="inferred from homology"/>
<keyword evidence="3" id="KW-0645">Protease</keyword>
<evidence type="ECO:0000313" key="13">
    <source>
        <dbReference type="EMBL" id="MDW4824649.1"/>
    </source>
</evidence>
<keyword evidence="9" id="KW-0732">Signal</keyword>
<dbReference type="Gene3D" id="3.30.830.10">
    <property type="entry name" value="Metalloenzyme, LuxS/M16 peptidase-like"/>
    <property type="match status" value="4"/>
</dbReference>
<dbReference type="GO" id="GO:0004222">
    <property type="term" value="F:metalloendopeptidase activity"/>
    <property type="evidence" value="ECO:0007669"/>
    <property type="project" value="InterPro"/>
</dbReference>
<evidence type="ECO:0000256" key="9">
    <source>
        <dbReference type="SAM" id="SignalP"/>
    </source>
</evidence>
<dbReference type="SUPFAM" id="SSF63411">
    <property type="entry name" value="LuxS/MPP-like metallohydrolase"/>
    <property type="match status" value="4"/>
</dbReference>
<gene>
    <name evidence="12" type="ORF">OS133_02515</name>
    <name evidence="13" type="ORF">OS134_11325</name>
</gene>
<organism evidence="12 14">
    <name type="scientific">Shewanella fidelis</name>
    <dbReference type="NCBI Taxonomy" id="173509"/>
    <lineage>
        <taxon>Bacteria</taxon>
        <taxon>Pseudomonadati</taxon>
        <taxon>Pseudomonadota</taxon>
        <taxon>Gammaproteobacteria</taxon>
        <taxon>Alteromonadales</taxon>
        <taxon>Shewanellaceae</taxon>
        <taxon>Shewanella</taxon>
    </lineage>
</organism>